<dbReference type="Proteomes" id="UP000832034">
    <property type="component" value="Chromosome"/>
</dbReference>
<gene>
    <name evidence="1" type="ORF">LVJ81_08925</name>
</gene>
<sequence>MASTILEILQTRVQTLGNNIVKTESKISLIQEQLQQNQIHLTQAQQDGDLTLIRECLSKQQILQEAIPPLQKTLANIQKSHRLFERQLQQNSVALTK</sequence>
<organism evidence="1 2">
    <name type="scientific">Vitreoscilla stercoraria</name>
    <dbReference type="NCBI Taxonomy" id="61"/>
    <lineage>
        <taxon>Bacteria</taxon>
        <taxon>Pseudomonadati</taxon>
        <taxon>Pseudomonadota</taxon>
        <taxon>Betaproteobacteria</taxon>
        <taxon>Neisseriales</taxon>
        <taxon>Neisseriaceae</taxon>
        <taxon>Vitreoscilla</taxon>
    </lineage>
</organism>
<dbReference type="RefSeq" id="WP_019958646.1">
    <property type="nucleotide sequence ID" value="NZ_CP091512.1"/>
</dbReference>
<reference evidence="1" key="1">
    <citation type="submission" date="2021-12" db="EMBL/GenBank/DDBJ databases">
        <authorList>
            <person name="Veyrier F.J."/>
        </authorList>
    </citation>
    <scope>NUCLEOTIDE SEQUENCE</scope>
    <source>
        <strain evidence="1">SAG 1488-6</strain>
    </source>
</reference>
<name>A0ABY4E8J4_VITST</name>
<dbReference type="EMBL" id="CP091512">
    <property type="protein sequence ID" value="UOO91754.1"/>
    <property type="molecule type" value="Genomic_DNA"/>
</dbReference>
<keyword evidence="2" id="KW-1185">Reference proteome</keyword>
<evidence type="ECO:0000313" key="1">
    <source>
        <dbReference type="EMBL" id="UOO91754.1"/>
    </source>
</evidence>
<evidence type="ECO:0000313" key="2">
    <source>
        <dbReference type="Proteomes" id="UP000832034"/>
    </source>
</evidence>
<accession>A0ABY4E8J4</accession>
<protein>
    <submittedName>
        <fullName evidence="1">Uncharacterized protein</fullName>
    </submittedName>
</protein>
<reference evidence="1" key="2">
    <citation type="journal article" date="2022" name="Res Sq">
        <title>Evolution of multicellular longitudinally dividing oral cavity symbionts (Neisseriaceae).</title>
        <authorList>
            <person name="Nyongesa S."/>
            <person name="Weber P."/>
            <person name="Bernet E."/>
            <person name="Pullido F."/>
            <person name="Nieckarz M."/>
            <person name="Delaby M."/>
            <person name="Nieves C."/>
            <person name="Viehboeck T."/>
            <person name="Krause N."/>
            <person name="Rivera-Millot A."/>
            <person name="Nakamura A."/>
            <person name="Vischer N."/>
            <person name="VanNieuwenhze M."/>
            <person name="Brun Y."/>
            <person name="Cava F."/>
            <person name="Bulgheresi S."/>
            <person name="Veyrier F."/>
        </authorList>
    </citation>
    <scope>NUCLEOTIDE SEQUENCE</scope>
    <source>
        <strain evidence="1">SAG 1488-6</strain>
    </source>
</reference>
<proteinExistence type="predicted"/>